<reference evidence="2" key="2">
    <citation type="submission" date="2018-05" db="EMBL/GenBank/DDBJ databases">
        <title>OmerRS3 (Oryza meridionalis Reference Sequence Version 3).</title>
        <authorList>
            <person name="Zhang J."/>
            <person name="Kudrna D."/>
            <person name="Lee S."/>
            <person name="Talag J."/>
            <person name="Welchert J."/>
            <person name="Wing R.A."/>
        </authorList>
    </citation>
    <scope>NUCLEOTIDE SEQUENCE [LARGE SCALE GENOMIC DNA]</scope>
    <source>
        <strain evidence="2">cv. OR44</strain>
    </source>
</reference>
<name>A0A0E0E4M8_9ORYZ</name>
<dbReference type="EnsemblPlants" id="OMERI06G23300.1">
    <property type="protein sequence ID" value="OMERI06G23300.1"/>
    <property type="gene ID" value="OMERI06G23300"/>
</dbReference>
<feature type="region of interest" description="Disordered" evidence="1">
    <location>
        <begin position="21"/>
        <end position="44"/>
    </location>
</feature>
<reference evidence="2" key="1">
    <citation type="submission" date="2015-04" db="UniProtKB">
        <authorList>
            <consortium name="EnsemblPlants"/>
        </authorList>
    </citation>
    <scope>IDENTIFICATION</scope>
</reference>
<dbReference type="Gramene" id="OMERI06G23300.1">
    <property type="protein sequence ID" value="OMERI06G23300.1"/>
    <property type="gene ID" value="OMERI06G23300"/>
</dbReference>
<evidence type="ECO:0000256" key="1">
    <source>
        <dbReference type="SAM" id="MobiDB-lite"/>
    </source>
</evidence>
<organism evidence="2">
    <name type="scientific">Oryza meridionalis</name>
    <dbReference type="NCBI Taxonomy" id="40149"/>
    <lineage>
        <taxon>Eukaryota</taxon>
        <taxon>Viridiplantae</taxon>
        <taxon>Streptophyta</taxon>
        <taxon>Embryophyta</taxon>
        <taxon>Tracheophyta</taxon>
        <taxon>Spermatophyta</taxon>
        <taxon>Magnoliopsida</taxon>
        <taxon>Liliopsida</taxon>
        <taxon>Poales</taxon>
        <taxon>Poaceae</taxon>
        <taxon>BOP clade</taxon>
        <taxon>Oryzoideae</taxon>
        <taxon>Oryzeae</taxon>
        <taxon>Oryzinae</taxon>
        <taxon>Oryza</taxon>
    </lineage>
</organism>
<dbReference type="HOGENOM" id="CLU_167161_0_0_1"/>
<dbReference type="Proteomes" id="UP000008021">
    <property type="component" value="Chromosome 6"/>
</dbReference>
<sequence length="120" mass="13381">MGARFRVGRIAAAARVLWRFPTPTSAPAPTPTAARPRTRASPSSRRLCTCRARSVVHPSEVRERLAVEAVKLFSSRMNQQDRSFWSYLIGYNCGALIILGNANRELDQRAKALAEEREAL</sequence>
<evidence type="ECO:0000313" key="2">
    <source>
        <dbReference type="EnsemblPlants" id="OMERI06G23300.1"/>
    </source>
</evidence>
<accession>A0A0E0E4M8</accession>
<protein>
    <submittedName>
        <fullName evidence="2">Uncharacterized protein</fullName>
    </submittedName>
</protein>
<feature type="compositionally biased region" description="Low complexity" evidence="1">
    <location>
        <begin position="31"/>
        <end position="44"/>
    </location>
</feature>
<dbReference type="AlphaFoldDB" id="A0A0E0E4M8"/>
<evidence type="ECO:0000313" key="3">
    <source>
        <dbReference type="Proteomes" id="UP000008021"/>
    </source>
</evidence>
<keyword evidence="3" id="KW-1185">Reference proteome</keyword>
<proteinExistence type="predicted"/>